<keyword evidence="3" id="KW-1185">Reference proteome</keyword>
<dbReference type="Proteomes" id="UP001172681">
    <property type="component" value="Unassembled WGS sequence"/>
</dbReference>
<reference evidence="2" key="1">
    <citation type="submission" date="2022-10" db="EMBL/GenBank/DDBJ databases">
        <title>Culturing micro-colonial fungi from biological soil crusts in the Mojave desert and describing Neophaeococcomyces mojavensis, and introducing the new genera and species Taxawa tesnikishii.</title>
        <authorList>
            <person name="Kurbessoian T."/>
            <person name="Stajich J.E."/>
        </authorList>
    </citation>
    <scope>NUCLEOTIDE SEQUENCE</scope>
    <source>
        <strain evidence="2">TK_35</strain>
    </source>
</reference>
<name>A0AA38YFE7_9EURO</name>
<feature type="compositionally biased region" description="Basic and acidic residues" evidence="1">
    <location>
        <begin position="223"/>
        <end position="242"/>
    </location>
</feature>
<proteinExistence type="predicted"/>
<evidence type="ECO:0000313" key="2">
    <source>
        <dbReference type="EMBL" id="KAJ9646975.1"/>
    </source>
</evidence>
<accession>A0AA38YFE7</accession>
<evidence type="ECO:0000313" key="3">
    <source>
        <dbReference type="Proteomes" id="UP001172681"/>
    </source>
</evidence>
<sequence>MPADDEWHYERRRIPITSGWGPCKRTDWVPVEEHYRGRNSRTVRTFLRVVGLDPESAYVTRSVNRNRPMLDFGHGGDDDNGRDLARQYAGFRERELHPGPWRYHHVDDAPAPAQSHDIDRVIANDLQELEQFRAQRFENRMGELNAEINAIDVRYWDRIQEYQQALAADAEINGRGVGDPQRQLQEIRDAVERMQQNEGRRNQAEERRDVERRVQERMRVAEQMVRDLRRQHERERDRDRRERDHHRRRVHHRRHDW</sequence>
<organism evidence="2 3">
    <name type="scientific">Knufia peltigerae</name>
    <dbReference type="NCBI Taxonomy" id="1002370"/>
    <lineage>
        <taxon>Eukaryota</taxon>
        <taxon>Fungi</taxon>
        <taxon>Dikarya</taxon>
        <taxon>Ascomycota</taxon>
        <taxon>Pezizomycotina</taxon>
        <taxon>Eurotiomycetes</taxon>
        <taxon>Chaetothyriomycetidae</taxon>
        <taxon>Chaetothyriales</taxon>
        <taxon>Trichomeriaceae</taxon>
        <taxon>Knufia</taxon>
    </lineage>
</organism>
<dbReference type="EMBL" id="JAPDRN010000002">
    <property type="protein sequence ID" value="KAJ9646975.1"/>
    <property type="molecule type" value="Genomic_DNA"/>
</dbReference>
<evidence type="ECO:0000256" key="1">
    <source>
        <dbReference type="SAM" id="MobiDB-lite"/>
    </source>
</evidence>
<feature type="compositionally biased region" description="Basic and acidic residues" evidence="1">
    <location>
        <begin position="198"/>
        <end position="212"/>
    </location>
</feature>
<feature type="compositionally biased region" description="Basic residues" evidence="1">
    <location>
        <begin position="243"/>
        <end position="257"/>
    </location>
</feature>
<feature type="region of interest" description="Disordered" evidence="1">
    <location>
        <begin position="223"/>
        <end position="257"/>
    </location>
</feature>
<gene>
    <name evidence="2" type="ORF">H2204_000667</name>
</gene>
<protein>
    <submittedName>
        <fullName evidence="2">Uncharacterized protein</fullName>
    </submittedName>
</protein>
<dbReference type="AlphaFoldDB" id="A0AA38YFE7"/>
<feature type="region of interest" description="Disordered" evidence="1">
    <location>
        <begin position="193"/>
        <end position="212"/>
    </location>
</feature>
<comment type="caution">
    <text evidence="2">The sequence shown here is derived from an EMBL/GenBank/DDBJ whole genome shotgun (WGS) entry which is preliminary data.</text>
</comment>